<dbReference type="Pfam" id="PF16363">
    <property type="entry name" value="GDP_Man_Dehyd"/>
    <property type="match status" value="1"/>
</dbReference>
<dbReference type="AlphaFoldDB" id="A0A1Y5FGI2"/>
<dbReference type="EC" id="4.2.1.46" evidence="4 7"/>
<dbReference type="EMBL" id="MAAO01000004">
    <property type="protein sequence ID" value="OUR98802.1"/>
    <property type="molecule type" value="Genomic_DNA"/>
</dbReference>
<evidence type="ECO:0000313" key="10">
    <source>
        <dbReference type="Proteomes" id="UP000196531"/>
    </source>
</evidence>
<protein>
    <recommendedName>
        <fullName evidence="4 7">dTDP-glucose 4,6-dehydratase</fullName>
        <ecNumber evidence="4 7">4.2.1.46</ecNumber>
    </recommendedName>
</protein>
<evidence type="ECO:0000256" key="6">
    <source>
        <dbReference type="ARBA" id="ARBA00023239"/>
    </source>
</evidence>
<dbReference type="InterPro" id="IPR005888">
    <property type="entry name" value="dTDP_Gluc_deHydtase"/>
</dbReference>
<keyword evidence="5" id="KW-0520">NAD</keyword>
<name>A0A1Y5FGI2_9BACT</name>
<gene>
    <name evidence="9" type="ORF">A9Q84_05150</name>
</gene>
<dbReference type="InterPro" id="IPR036291">
    <property type="entry name" value="NAD(P)-bd_dom_sf"/>
</dbReference>
<evidence type="ECO:0000256" key="3">
    <source>
        <dbReference type="ARBA" id="ARBA00008178"/>
    </source>
</evidence>
<evidence type="ECO:0000313" key="9">
    <source>
        <dbReference type="EMBL" id="OUR98802.1"/>
    </source>
</evidence>
<dbReference type="Proteomes" id="UP000196531">
    <property type="component" value="Unassembled WGS sequence"/>
</dbReference>
<dbReference type="CDD" id="cd05246">
    <property type="entry name" value="dTDP_GD_SDR_e"/>
    <property type="match status" value="1"/>
</dbReference>
<dbReference type="SUPFAM" id="SSF51735">
    <property type="entry name" value="NAD(P)-binding Rossmann-fold domains"/>
    <property type="match status" value="1"/>
</dbReference>
<reference evidence="10" key="1">
    <citation type="journal article" date="2017" name="Proc. Natl. Acad. Sci. U.S.A.">
        <title>Simulation of Deepwater Horizon oil plume reveals substrate specialization within a complex community of hydrocarbon-degraders.</title>
        <authorList>
            <person name="Hu P."/>
            <person name="Dubinsky E.A."/>
            <person name="Probst A.J."/>
            <person name="Wang J."/>
            <person name="Sieber C.M.K."/>
            <person name="Tom L.M."/>
            <person name="Gardinali P."/>
            <person name="Banfield J.F."/>
            <person name="Atlas R.M."/>
            <person name="Andersen G.L."/>
        </authorList>
    </citation>
    <scope>NUCLEOTIDE SEQUENCE [LARGE SCALE GENOMIC DNA]</scope>
</reference>
<evidence type="ECO:0000259" key="8">
    <source>
        <dbReference type="Pfam" id="PF16363"/>
    </source>
</evidence>
<accession>A0A1Y5FGI2</accession>
<organism evidence="9 10">
    <name type="scientific">Halobacteriovorax marinus</name>
    <dbReference type="NCBI Taxonomy" id="97084"/>
    <lineage>
        <taxon>Bacteria</taxon>
        <taxon>Pseudomonadati</taxon>
        <taxon>Bdellovibrionota</taxon>
        <taxon>Bacteriovoracia</taxon>
        <taxon>Bacteriovoracales</taxon>
        <taxon>Halobacteriovoraceae</taxon>
        <taxon>Halobacteriovorax</taxon>
    </lineage>
</organism>
<dbReference type="GO" id="GO:0008460">
    <property type="term" value="F:dTDP-glucose 4,6-dehydratase activity"/>
    <property type="evidence" value="ECO:0007669"/>
    <property type="project" value="UniProtKB-EC"/>
</dbReference>
<keyword evidence="6 7" id="KW-0456">Lyase</keyword>
<feature type="domain" description="NAD(P)-binding" evidence="8">
    <location>
        <begin position="7"/>
        <end position="318"/>
    </location>
</feature>
<dbReference type="PANTHER" id="PTHR43000">
    <property type="entry name" value="DTDP-D-GLUCOSE 4,6-DEHYDRATASE-RELATED"/>
    <property type="match status" value="1"/>
</dbReference>
<comment type="cofactor">
    <cofactor evidence="2 7">
        <name>NAD(+)</name>
        <dbReference type="ChEBI" id="CHEBI:57540"/>
    </cofactor>
</comment>
<comment type="caution">
    <text evidence="9">The sequence shown here is derived from an EMBL/GenBank/DDBJ whole genome shotgun (WGS) entry which is preliminary data.</text>
</comment>
<proteinExistence type="inferred from homology"/>
<dbReference type="NCBIfam" id="TIGR01181">
    <property type="entry name" value="dTDP_gluc_dehyt"/>
    <property type="match status" value="1"/>
</dbReference>
<dbReference type="InterPro" id="IPR016040">
    <property type="entry name" value="NAD(P)-bd_dom"/>
</dbReference>
<evidence type="ECO:0000256" key="1">
    <source>
        <dbReference type="ARBA" id="ARBA00001539"/>
    </source>
</evidence>
<evidence type="ECO:0000256" key="5">
    <source>
        <dbReference type="ARBA" id="ARBA00023027"/>
    </source>
</evidence>
<evidence type="ECO:0000256" key="2">
    <source>
        <dbReference type="ARBA" id="ARBA00001911"/>
    </source>
</evidence>
<evidence type="ECO:0000256" key="7">
    <source>
        <dbReference type="RuleBase" id="RU004473"/>
    </source>
</evidence>
<dbReference type="GO" id="GO:0009225">
    <property type="term" value="P:nucleotide-sugar metabolic process"/>
    <property type="evidence" value="ECO:0007669"/>
    <property type="project" value="InterPro"/>
</dbReference>
<comment type="catalytic activity">
    <reaction evidence="1 7">
        <text>dTDP-alpha-D-glucose = dTDP-4-dehydro-6-deoxy-alpha-D-glucose + H2O</text>
        <dbReference type="Rhea" id="RHEA:17221"/>
        <dbReference type="ChEBI" id="CHEBI:15377"/>
        <dbReference type="ChEBI" id="CHEBI:57477"/>
        <dbReference type="ChEBI" id="CHEBI:57649"/>
        <dbReference type="EC" id="4.2.1.46"/>
    </reaction>
</comment>
<sequence>MGKKTVLLTGCAGFIGSNFVKRICTRKAVQESYNFVILDALTYAGHYQNIQNEVEQFEHITFVKGDIRNQNLLNDLFSETEFQGIMHFAAESHVDRSIESPNIFIETNVLGTLNLLNVALKTYQSKGDFKFLHVSTDEVYGQLGLDDPAFHEETPIDPSSPYSSSKASSDLLVRSYTKTYGLPTIVTRCSNNYGAFQFPEKFIPVIALNALSDKSLPVYGKGENIRDWIHVEDHVDGLWSAFENGKSGSVYNFGGNSEFKNIDVVKMILEILEKPESLISYVEDRLGHDFRYAIDFTKTANELQWQPKRTFEEGLKETVEWYKNNTEWINQVKG</sequence>
<dbReference type="Gene3D" id="3.40.50.720">
    <property type="entry name" value="NAD(P)-binding Rossmann-like Domain"/>
    <property type="match status" value="1"/>
</dbReference>
<comment type="similarity">
    <text evidence="3 7">Belongs to the NAD(P)-dependent epimerase/dehydratase family. dTDP-glucose dehydratase subfamily.</text>
</comment>
<dbReference type="Gene3D" id="3.90.25.10">
    <property type="entry name" value="UDP-galactose 4-epimerase, domain 1"/>
    <property type="match status" value="1"/>
</dbReference>
<evidence type="ECO:0000256" key="4">
    <source>
        <dbReference type="ARBA" id="ARBA00011990"/>
    </source>
</evidence>